<dbReference type="EMBL" id="CADEAL010004161">
    <property type="protein sequence ID" value="CAB1453213.1"/>
    <property type="molecule type" value="Genomic_DNA"/>
</dbReference>
<accession>A0A9N7VLK4</accession>
<proteinExistence type="predicted"/>
<dbReference type="AlphaFoldDB" id="A0A9N7VLK4"/>
<dbReference type="Proteomes" id="UP001153269">
    <property type="component" value="Unassembled WGS sequence"/>
</dbReference>
<gene>
    <name evidence="1" type="ORF">PLEPLA_LOCUS40963</name>
</gene>
<protein>
    <submittedName>
        <fullName evidence="1">Uncharacterized protein</fullName>
    </submittedName>
</protein>
<evidence type="ECO:0000313" key="1">
    <source>
        <dbReference type="EMBL" id="CAB1453213.1"/>
    </source>
</evidence>
<keyword evidence="2" id="KW-1185">Reference proteome</keyword>
<sequence>MSLTALLKDAWLPVSSLQAASGPDPRSSCLLWWFVFLLQDGGVELVLSVSSSIRLSALRGLTDSLRSGGMCESRAALAEQTSDQRTLALPKEPLRLARVELNNWTSLGTLWVQWCTAARSQHGQ</sequence>
<name>A0A9N7VLK4_PLEPL</name>
<organism evidence="1 2">
    <name type="scientific">Pleuronectes platessa</name>
    <name type="common">European plaice</name>
    <dbReference type="NCBI Taxonomy" id="8262"/>
    <lineage>
        <taxon>Eukaryota</taxon>
        <taxon>Metazoa</taxon>
        <taxon>Chordata</taxon>
        <taxon>Craniata</taxon>
        <taxon>Vertebrata</taxon>
        <taxon>Euteleostomi</taxon>
        <taxon>Actinopterygii</taxon>
        <taxon>Neopterygii</taxon>
        <taxon>Teleostei</taxon>
        <taxon>Neoteleostei</taxon>
        <taxon>Acanthomorphata</taxon>
        <taxon>Carangaria</taxon>
        <taxon>Pleuronectiformes</taxon>
        <taxon>Pleuronectoidei</taxon>
        <taxon>Pleuronectidae</taxon>
        <taxon>Pleuronectes</taxon>
    </lineage>
</organism>
<reference evidence="1" key="1">
    <citation type="submission" date="2020-03" db="EMBL/GenBank/DDBJ databases">
        <authorList>
            <person name="Weist P."/>
        </authorList>
    </citation>
    <scope>NUCLEOTIDE SEQUENCE</scope>
</reference>
<evidence type="ECO:0000313" key="2">
    <source>
        <dbReference type="Proteomes" id="UP001153269"/>
    </source>
</evidence>
<comment type="caution">
    <text evidence="1">The sequence shown here is derived from an EMBL/GenBank/DDBJ whole genome shotgun (WGS) entry which is preliminary data.</text>
</comment>